<evidence type="ECO:0000313" key="1">
    <source>
        <dbReference type="EMBL" id="RWW92372.1"/>
    </source>
</evidence>
<protein>
    <recommendedName>
        <fullName evidence="3">SHOCT domain-containing protein</fullName>
    </recommendedName>
</protein>
<evidence type="ECO:0008006" key="3">
    <source>
        <dbReference type="Google" id="ProtNLM"/>
    </source>
</evidence>
<accession>A0A444GMZ0</accession>
<dbReference type="Proteomes" id="UP000287527">
    <property type="component" value="Unassembled WGS sequence"/>
</dbReference>
<sequence>MNKPIFGKGKLGDGNAVCSPCFRKINDANPKVAFNLKYQILTDVRNVLQGNSVNYTMSFTREFSEPVSDKFSQPKAAANSEFTSESSVLDQLESLGRIKELGLLTEEEFTEQKKKLLERL</sequence>
<organism evidence="1 2">
    <name type="scientific">Flavobacterium cerinum</name>
    <dbReference type="NCBI Taxonomy" id="2502784"/>
    <lineage>
        <taxon>Bacteria</taxon>
        <taxon>Pseudomonadati</taxon>
        <taxon>Bacteroidota</taxon>
        <taxon>Flavobacteriia</taxon>
        <taxon>Flavobacteriales</taxon>
        <taxon>Flavobacteriaceae</taxon>
        <taxon>Flavobacterium</taxon>
    </lineage>
</organism>
<dbReference type="RefSeq" id="WP_128390953.1">
    <property type="nucleotide sequence ID" value="NZ_SBII01000012.1"/>
</dbReference>
<name>A0A444GMZ0_9FLAO</name>
<dbReference type="EMBL" id="SBII01000012">
    <property type="protein sequence ID" value="RWW92372.1"/>
    <property type="molecule type" value="Genomic_DNA"/>
</dbReference>
<dbReference type="AlphaFoldDB" id="A0A444GMZ0"/>
<dbReference type="OrthoDB" id="1251587at2"/>
<keyword evidence="2" id="KW-1185">Reference proteome</keyword>
<proteinExistence type="predicted"/>
<comment type="caution">
    <text evidence="1">The sequence shown here is derived from an EMBL/GenBank/DDBJ whole genome shotgun (WGS) entry which is preliminary data.</text>
</comment>
<evidence type="ECO:0000313" key="2">
    <source>
        <dbReference type="Proteomes" id="UP000287527"/>
    </source>
</evidence>
<gene>
    <name evidence="1" type="ORF">EPI11_15815</name>
</gene>
<reference evidence="1 2" key="1">
    <citation type="submission" date="2019-01" db="EMBL/GenBank/DDBJ databases">
        <title>Flavobacterium sp. nov.,isolated from freshwater.</title>
        <authorList>
            <person name="Zhang R."/>
            <person name="Du Z.-J."/>
        </authorList>
    </citation>
    <scope>NUCLEOTIDE SEQUENCE [LARGE SCALE GENOMIC DNA]</scope>
    <source>
        <strain evidence="1 2">1E403</strain>
    </source>
</reference>